<proteinExistence type="inferred from homology"/>
<dbReference type="GO" id="GO:0004347">
    <property type="term" value="F:glucose-6-phosphate isomerase activity"/>
    <property type="evidence" value="ECO:0007669"/>
    <property type="project" value="UniProtKB-EC"/>
</dbReference>
<keyword evidence="2 4" id="KW-0324">Glycolysis</keyword>
<dbReference type="GO" id="GO:0097367">
    <property type="term" value="F:carbohydrate derivative binding"/>
    <property type="evidence" value="ECO:0007669"/>
    <property type="project" value="InterPro"/>
</dbReference>
<name>A0AAF0BVV8_9ACTN</name>
<sequence length="506" mass="52218">MDQLGPIADAVGAALDDLAGRDAVARMWARDHTLWQDDPTEVADRLGWLEVAGAMATQAERLAVFGDALAADGIRHVVVMGMGGSSLFPEVLARSFAPVPGRPVLRVVDTTDPALVARLSHECPPAETLAIASSKSGTTVETLSHLAVALQDVPPDQVVAVTDPGTSLAERATAEGFRALFENPPDIGGRYSALSYFGLVPAAAAGLDVDALLASAGAAAPALADPDPAANPGLRLGAALAGAVRAGRDKVTLVVDGEIETIGLWLEQLLAESTGKHGTGVVPVAGERLGPPEVYGDDRLFVAIGEHHGLEPLAAAGHPLVQLPSGGTAGLGELVLTWEVATALCGAALGINPFDQPNVAEAKAATNEVLEQGGSEIAPTPLADVLDQVGPGDYVAIQAYVDPEDGVVDALEDARTEIRDRFRVATTLGLGPRFLHSTGQLHKGGPPSGVFLQVVGDDPVDVAIPDRPFGFSTLKHAQAEGDLRTLRAHGLRAARIALSDLLEVTR</sequence>
<dbReference type="GO" id="GO:0048029">
    <property type="term" value="F:monosaccharide binding"/>
    <property type="evidence" value="ECO:0007669"/>
    <property type="project" value="TreeGrafter"/>
</dbReference>
<evidence type="ECO:0000313" key="6">
    <source>
        <dbReference type="Proteomes" id="UP001216390"/>
    </source>
</evidence>
<dbReference type="AlphaFoldDB" id="A0AAF0BVV8"/>
<accession>A0AAF0BVV8</accession>
<dbReference type="PRINTS" id="PR00662">
    <property type="entry name" value="G6PISOMERASE"/>
</dbReference>
<dbReference type="GO" id="GO:0006096">
    <property type="term" value="P:glycolytic process"/>
    <property type="evidence" value="ECO:0007669"/>
    <property type="project" value="UniProtKB-KW"/>
</dbReference>
<dbReference type="PANTHER" id="PTHR11469:SF1">
    <property type="entry name" value="GLUCOSE-6-PHOSPHATE ISOMERASE"/>
    <property type="match status" value="1"/>
</dbReference>
<gene>
    <name evidence="5" type="ORF">PO878_19825</name>
</gene>
<evidence type="ECO:0000313" key="5">
    <source>
        <dbReference type="EMBL" id="WCO66744.1"/>
    </source>
</evidence>
<evidence type="ECO:0000256" key="1">
    <source>
        <dbReference type="ARBA" id="ARBA00022432"/>
    </source>
</evidence>
<dbReference type="EMBL" id="CP116942">
    <property type="protein sequence ID" value="WCO66744.1"/>
    <property type="molecule type" value="Genomic_DNA"/>
</dbReference>
<dbReference type="SUPFAM" id="SSF53697">
    <property type="entry name" value="SIS domain"/>
    <property type="match status" value="1"/>
</dbReference>
<reference evidence="5" key="1">
    <citation type="submission" date="2023-01" db="EMBL/GenBank/DDBJ databases">
        <title>The diversity of Class Acidimicrobiia in South China Sea sediment environments and the proposal of Iamia marina sp. nov., a novel species of the genus Iamia.</title>
        <authorList>
            <person name="He Y."/>
            <person name="Tian X."/>
        </authorList>
    </citation>
    <scope>NUCLEOTIDE SEQUENCE</scope>
    <source>
        <strain evidence="5">DSM 19957</strain>
    </source>
</reference>
<protein>
    <recommendedName>
        <fullName evidence="4">Glucose-6-phosphate isomerase</fullName>
        <ecNumber evidence="4">5.3.1.9</ecNumber>
    </recommendedName>
</protein>
<evidence type="ECO:0000256" key="2">
    <source>
        <dbReference type="ARBA" id="ARBA00023152"/>
    </source>
</evidence>
<evidence type="ECO:0000256" key="3">
    <source>
        <dbReference type="ARBA" id="ARBA00023235"/>
    </source>
</evidence>
<comment type="catalytic activity">
    <reaction evidence="4">
        <text>alpha-D-glucose 6-phosphate = beta-D-fructose 6-phosphate</text>
        <dbReference type="Rhea" id="RHEA:11816"/>
        <dbReference type="ChEBI" id="CHEBI:57634"/>
        <dbReference type="ChEBI" id="CHEBI:58225"/>
        <dbReference type="EC" id="5.3.1.9"/>
    </reaction>
</comment>
<keyword evidence="3 4" id="KW-0413">Isomerase</keyword>
<dbReference type="Pfam" id="PF00342">
    <property type="entry name" value="PGI"/>
    <property type="match status" value="1"/>
</dbReference>
<keyword evidence="1 4" id="KW-0312">Gluconeogenesis</keyword>
<dbReference type="InterPro" id="IPR046348">
    <property type="entry name" value="SIS_dom_sf"/>
</dbReference>
<comment type="similarity">
    <text evidence="4">Belongs to the GPI family.</text>
</comment>
<dbReference type="GO" id="GO:0051156">
    <property type="term" value="P:glucose 6-phosphate metabolic process"/>
    <property type="evidence" value="ECO:0007669"/>
    <property type="project" value="TreeGrafter"/>
</dbReference>
<comment type="pathway">
    <text evidence="4">Carbohydrate degradation; glycolysis; D-glyceraldehyde 3-phosphate and glycerone phosphate from D-glucose: step 2/4.</text>
</comment>
<dbReference type="GO" id="GO:0005829">
    <property type="term" value="C:cytosol"/>
    <property type="evidence" value="ECO:0007669"/>
    <property type="project" value="TreeGrafter"/>
</dbReference>
<dbReference type="KEGG" id="ima:PO878_19825"/>
<keyword evidence="6" id="KW-1185">Reference proteome</keyword>
<dbReference type="Gene3D" id="3.40.50.10490">
    <property type="entry name" value="Glucose-6-phosphate isomerase like protein, domain 1"/>
    <property type="match status" value="3"/>
</dbReference>
<evidence type="ECO:0000256" key="4">
    <source>
        <dbReference type="RuleBase" id="RU000612"/>
    </source>
</evidence>
<dbReference type="InterPro" id="IPR001672">
    <property type="entry name" value="G6P_Isomerase"/>
</dbReference>
<dbReference type="GO" id="GO:0006094">
    <property type="term" value="P:gluconeogenesis"/>
    <property type="evidence" value="ECO:0007669"/>
    <property type="project" value="UniProtKB-KW"/>
</dbReference>
<dbReference type="RefSeq" id="WP_272736266.1">
    <property type="nucleotide sequence ID" value="NZ_CP116942.1"/>
</dbReference>
<dbReference type="EC" id="5.3.1.9" evidence="4"/>
<dbReference type="Proteomes" id="UP001216390">
    <property type="component" value="Chromosome"/>
</dbReference>
<dbReference type="PROSITE" id="PS51463">
    <property type="entry name" value="P_GLUCOSE_ISOMERASE_3"/>
    <property type="match status" value="1"/>
</dbReference>
<organism evidence="5 6">
    <name type="scientific">Iamia majanohamensis</name>
    <dbReference type="NCBI Taxonomy" id="467976"/>
    <lineage>
        <taxon>Bacteria</taxon>
        <taxon>Bacillati</taxon>
        <taxon>Actinomycetota</taxon>
        <taxon>Acidimicrobiia</taxon>
        <taxon>Acidimicrobiales</taxon>
        <taxon>Iamiaceae</taxon>
        <taxon>Iamia</taxon>
    </lineage>
</organism>
<dbReference type="PANTHER" id="PTHR11469">
    <property type="entry name" value="GLUCOSE-6-PHOSPHATE ISOMERASE"/>
    <property type="match status" value="1"/>
</dbReference>